<evidence type="ECO:0000256" key="1">
    <source>
        <dbReference type="SAM" id="SignalP"/>
    </source>
</evidence>
<comment type="caution">
    <text evidence="2">The sequence shown here is derived from an EMBL/GenBank/DDBJ whole genome shotgun (WGS) entry which is preliminary data.</text>
</comment>
<protein>
    <submittedName>
        <fullName evidence="2">DUF1579 domain-containing protein</fullName>
    </submittedName>
</protein>
<sequence>MKHRLLATSLILFALAPPALAQATQPKPVTDLLKDRDALLTEENTTPQEEATTQHPLAFMFGEWVGTSTGATPDGNIYTLKQTERVGPILNGQAVVIEGKGYKANGEVALNTFAIISPTGPENRWEMRNYVGTHAGTFPVVPAEDGYAWATPAGPDARIVYRAEIKDGRWQETGQLQRDGQAVRSTFSMDLQRVGDTDWPAGDPVNPDQAD</sequence>
<accession>A0ABW1S5Q1</accession>
<keyword evidence="1" id="KW-0732">Signal</keyword>
<organism evidence="2 3">
    <name type="scientific">Ponticaulis profundi</name>
    <dbReference type="NCBI Taxonomy" id="2665222"/>
    <lineage>
        <taxon>Bacteria</taxon>
        <taxon>Pseudomonadati</taxon>
        <taxon>Pseudomonadota</taxon>
        <taxon>Alphaproteobacteria</taxon>
        <taxon>Hyphomonadales</taxon>
        <taxon>Hyphomonadaceae</taxon>
        <taxon>Ponticaulis</taxon>
    </lineage>
</organism>
<name>A0ABW1S5Q1_9PROT</name>
<evidence type="ECO:0000313" key="3">
    <source>
        <dbReference type="Proteomes" id="UP001596303"/>
    </source>
</evidence>
<keyword evidence="3" id="KW-1185">Reference proteome</keyword>
<evidence type="ECO:0000313" key="2">
    <source>
        <dbReference type="EMBL" id="MFC6196507.1"/>
    </source>
</evidence>
<dbReference type="RefSeq" id="WP_377373977.1">
    <property type="nucleotide sequence ID" value="NZ_JBHSSW010000001.1"/>
</dbReference>
<feature type="chain" id="PRO_5047029370" evidence="1">
    <location>
        <begin position="22"/>
        <end position="211"/>
    </location>
</feature>
<reference evidence="3" key="1">
    <citation type="journal article" date="2019" name="Int. J. Syst. Evol. Microbiol.">
        <title>The Global Catalogue of Microorganisms (GCM) 10K type strain sequencing project: providing services to taxonomists for standard genome sequencing and annotation.</title>
        <authorList>
            <consortium name="The Broad Institute Genomics Platform"/>
            <consortium name="The Broad Institute Genome Sequencing Center for Infectious Disease"/>
            <person name="Wu L."/>
            <person name="Ma J."/>
        </authorList>
    </citation>
    <scope>NUCLEOTIDE SEQUENCE [LARGE SCALE GENOMIC DNA]</scope>
    <source>
        <strain evidence="3">CGMCC-1.15741</strain>
    </source>
</reference>
<dbReference type="EMBL" id="JBHSSW010000001">
    <property type="protein sequence ID" value="MFC6196507.1"/>
    <property type="molecule type" value="Genomic_DNA"/>
</dbReference>
<feature type="signal peptide" evidence="1">
    <location>
        <begin position="1"/>
        <end position="21"/>
    </location>
</feature>
<dbReference type="Proteomes" id="UP001596303">
    <property type="component" value="Unassembled WGS sequence"/>
</dbReference>
<proteinExistence type="predicted"/>
<gene>
    <name evidence="2" type="ORF">ACFQDM_00370</name>
</gene>